<reference evidence="2 3" key="1">
    <citation type="journal article" date="2018" name="Nat. Genet.">
        <title>The Rosa genome provides new insights in the design of modern roses.</title>
        <authorList>
            <person name="Bendahmane M."/>
        </authorList>
    </citation>
    <scope>NUCLEOTIDE SEQUENCE [LARGE SCALE GENOMIC DNA]</scope>
    <source>
        <strain evidence="3">cv. Old Blush</strain>
    </source>
</reference>
<name>A0A2P6PAT3_ROSCH</name>
<protein>
    <submittedName>
        <fullName evidence="2">Uncharacterized protein</fullName>
    </submittedName>
</protein>
<feature type="compositionally biased region" description="Low complexity" evidence="1">
    <location>
        <begin position="48"/>
        <end position="65"/>
    </location>
</feature>
<evidence type="ECO:0000313" key="3">
    <source>
        <dbReference type="Proteomes" id="UP000238479"/>
    </source>
</evidence>
<sequence>MAKLSDSRNSNRSDRRNKYLKPNPGGRKSGPRKLATLFQGLGLQDKTPSSFMLSPTSSPSPNPRSGIPSAPPTPNAPARHGLRPPSRLRGSDMRQAFRR</sequence>
<evidence type="ECO:0000256" key="1">
    <source>
        <dbReference type="SAM" id="MobiDB-lite"/>
    </source>
</evidence>
<dbReference type="EMBL" id="PDCK01000045">
    <property type="protein sequence ID" value="PRQ19039.1"/>
    <property type="molecule type" value="Genomic_DNA"/>
</dbReference>
<dbReference type="Gramene" id="PRQ19039">
    <property type="protein sequence ID" value="PRQ19039"/>
    <property type="gene ID" value="RchiOBHm_Chr7g0212751"/>
</dbReference>
<dbReference type="AlphaFoldDB" id="A0A2P6PAT3"/>
<feature type="compositionally biased region" description="Basic and acidic residues" evidence="1">
    <location>
        <begin position="1"/>
        <end position="17"/>
    </location>
</feature>
<feature type="region of interest" description="Disordered" evidence="1">
    <location>
        <begin position="1"/>
        <end position="99"/>
    </location>
</feature>
<accession>A0A2P6PAT3</accession>
<gene>
    <name evidence="2" type="ORF">RchiOBHm_Chr7g0212751</name>
</gene>
<organism evidence="2 3">
    <name type="scientific">Rosa chinensis</name>
    <name type="common">China rose</name>
    <dbReference type="NCBI Taxonomy" id="74649"/>
    <lineage>
        <taxon>Eukaryota</taxon>
        <taxon>Viridiplantae</taxon>
        <taxon>Streptophyta</taxon>
        <taxon>Embryophyta</taxon>
        <taxon>Tracheophyta</taxon>
        <taxon>Spermatophyta</taxon>
        <taxon>Magnoliopsida</taxon>
        <taxon>eudicotyledons</taxon>
        <taxon>Gunneridae</taxon>
        <taxon>Pentapetalae</taxon>
        <taxon>rosids</taxon>
        <taxon>fabids</taxon>
        <taxon>Rosales</taxon>
        <taxon>Rosaceae</taxon>
        <taxon>Rosoideae</taxon>
        <taxon>Rosoideae incertae sedis</taxon>
        <taxon>Rosa</taxon>
    </lineage>
</organism>
<comment type="caution">
    <text evidence="2">The sequence shown here is derived from an EMBL/GenBank/DDBJ whole genome shotgun (WGS) entry which is preliminary data.</text>
</comment>
<keyword evidence="3" id="KW-1185">Reference proteome</keyword>
<proteinExistence type="predicted"/>
<evidence type="ECO:0000313" key="2">
    <source>
        <dbReference type="EMBL" id="PRQ19039.1"/>
    </source>
</evidence>
<dbReference type="Proteomes" id="UP000238479">
    <property type="component" value="Chromosome 7"/>
</dbReference>